<feature type="region of interest" description="Disordered" evidence="3">
    <location>
        <begin position="190"/>
        <end position="209"/>
    </location>
</feature>
<feature type="region of interest" description="Disordered" evidence="3">
    <location>
        <begin position="1"/>
        <end position="54"/>
    </location>
</feature>
<protein>
    <recommendedName>
        <fullName evidence="2">RRP15-like protein</fullName>
    </recommendedName>
</protein>
<accession>A0A0C9QLD3</accession>
<dbReference type="EMBL" id="GBYB01004334">
    <property type="protein sequence ID" value="JAG74101.1"/>
    <property type="molecule type" value="Transcribed_RNA"/>
</dbReference>
<dbReference type="Proteomes" id="UP000694866">
    <property type="component" value="Unplaced"/>
</dbReference>
<sequence>MINDQSSTRMRKNSLEDEDSDNPEMEQESKFMRNEGWADAMQNILKTNKPKKKTTLVLSRAKKISEVKPKIEQSPFEIESKDGEIKAEIDEKADKKNFAMDKPEKRRKEEKMKHSIRIRPSPLTRPREKILQKIATQGVVQLFNAVREQQREIEKKLVEVGPLEGKREKVLKSIDKRAFLDVLMGGTKSVIVDQQDTSQRKDDSSENDNKVWSVLRDDFIMGAKLKDWDKKTPEETDESSDAEELNSD</sequence>
<feature type="compositionally biased region" description="Acidic residues" evidence="3">
    <location>
        <begin position="235"/>
        <end position="248"/>
    </location>
</feature>
<evidence type="ECO:0000256" key="2">
    <source>
        <dbReference type="ARBA" id="ARBA00017475"/>
    </source>
</evidence>
<dbReference type="Pfam" id="PF07890">
    <property type="entry name" value="Rrp15p"/>
    <property type="match status" value="1"/>
</dbReference>
<reference evidence="4" key="1">
    <citation type="submission" date="2015-01" db="EMBL/GenBank/DDBJ databases">
        <title>Transcriptome Assembly of Fopius arisanus.</title>
        <authorList>
            <person name="Geib S."/>
        </authorList>
    </citation>
    <scope>NUCLEOTIDE SEQUENCE</scope>
</reference>
<proteinExistence type="inferred from homology"/>
<dbReference type="PANTHER" id="PTHR13245">
    <property type="entry name" value="RRP15-LIKE PROTEIN"/>
    <property type="match status" value="1"/>
</dbReference>
<dbReference type="GO" id="GO:0000460">
    <property type="term" value="P:maturation of 5.8S rRNA"/>
    <property type="evidence" value="ECO:0007669"/>
    <property type="project" value="TreeGrafter"/>
</dbReference>
<evidence type="ECO:0000256" key="3">
    <source>
        <dbReference type="SAM" id="MobiDB-lite"/>
    </source>
</evidence>
<organism evidence="4">
    <name type="scientific">Fopius arisanus</name>
    <dbReference type="NCBI Taxonomy" id="64838"/>
    <lineage>
        <taxon>Eukaryota</taxon>
        <taxon>Metazoa</taxon>
        <taxon>Ecdysozoa</taxon>
        <taxon>Arthropoda</taxon>
        <taxon>Hexapoda</taxon>
        <taxon>Insecta</taxon>
        <taxon>Pterygota</taxon>
        <taxon>Neoptera</taxon>
        <taxon>Endopterygota</taxon>
        <taxon>Hymenoptera</taxon>
        <taxon>Apocrita</taxon>
        <taxon>Ichneumonoidea</taxon>
        <taxon>Braconidae</taxon>
        <taxon>Opiinae</taxon>
        <taxon>Fopius</taxon>
    </lineage>
</organism>
<feature type="compositionally biased region" description="Basic and acidic residues" evidence="3">
    <location>
        <begin position="78"/>
        <end position="113"/>
    </location>
</feature>
<feature type="compositionally biased region" description="Acidic residues" evidence="3">
    <location>
        <begin position="16"/>
        <end position="26"/>
    </location>
</feature>
<dbReference type="AlphaFoldDB" id="A0A0C9QLD3"/>
<evidence type="ECO:0000313" key="4">
    <source>
        <dbReference type="EMBL" id="JAG74101.1"/>
    </source>
</evidence>
<accession>A0A9R1U8P7</accession>
<dbReference type="GO" id="GO:0000470">
    <property type="term" value="P:maturation of LSU-rRNA"/>
    <property type="evidence" value="ECO:0007669"/>
    <property type="project" value="TreeGrafter"/>
</dbReference>
<comment type="similarity">
    <text evidence="1">Belongs to the RRP15 family.</text>
</comment>
<dbReference type="RefSeq" id="XP_011311221.1">
    <property type="nucleotide sequence ID" value="XM_011312919.1"/>
</dbReference>
<feature type="region of interest" description="Disordered" evidence="3">
    <location>
        <begin position="78"/>
        <end position="124"/>
    </location>
</feature>
<evidence type="ECO:0000313" key="6">
    <source>
        <dbReference type="RefSeq" id="XP_011311221.1"/>
    </source>
</evidence>
<dbReference type="GeneID" id="105271390"/>
<dbReference type="GO" id="GO:0030687">
    <property type="term" value="C:preribosome, large subunit precursor"/>
    <property type="evidence" value="ECO:0007669"/>
    <property type="project" value="TreeGrafter"/>
</dbReference>
<dbReference type="OrthoDB" id="8184505at2759"/>
<feature type="region of interest" description="Disordered" evidence="3">
    <location>
        <begin position="226"/>
        <end position="248"/>
    </location>
</feature>
<dbReference type="KEGG" id="fas:105271390"/>
<feature type="compositionally biased region" description="Basic and acidic residues" evidence="3">
    <location>
        <begin position="198"/>
        <end position="209"/>
    </location>
</feature>
<evidence type="ECO:0000313" key="5">
    <source>
        <dbReference type="Proteomes" id="UP000694866"/>
    </source>
</evidence>
<dbReference type="PANTHER" id="PTHR13245:SF14">
    <property type="entry name" value="RRP15-LIKE PROTEIN"/>
    <property type="match status" value="1"/>
</dbReference>
<name>A0A0C9QLD3_9HYME</name>
<dbReference type="InterPro" id="IPR012459">
    <property type="entry name" value="Rrp15"/>
</dbReference>
<evidence type="ECO:0000256" key="1">
    <source>
        <dbReference type="ARBA" id="ARBA00007462"/>
    </source>
</evidence>
<reference evidence="6" key="2">
    <citation type="submission" date="2025-04" db="UniProtKB">
        <authorList>
            <consortium name="RefSeq"/>
        </authorList>
    </citation>
    <scope>IDENTIFICATION</scope>
    <source>
        <strain evidence="6">USDA-PBARC FA_bdor</strain>
        <tissue evidence="6">Whole organism</tissue>
    </source>
</reference>
<gene>
    <name evidence="4" type="primary">GA17706</name>
    <name evidence="6" type="synonym">LOC105271390</name>
    <name evidence="4" type="ORF">g.42539</name>
</gene>
<keyword evidence="5" id="KW-1185">Reference proteome</keyword>